<name>A0A6J7FY02_9ZZZZ</name>
<evidence type="ECO:0000259" key="7">
    <source>
        <dbReference type="Pfam" id="PF00535"/>
    </source>
</evidence>
<dbReference type="Gene3D" id="3.40.50.11820">
    <property type="match status" value="1"/>
</dbReference>
<dbReference type="FunFam" id="3.90.550.10:FF:000196">
    <property type="entry name" value="Glycosyl transferase"/>
    <property type="match status" value="1"/>
</dbReference>
<dbReference type="CDD" id="cd00761">
    <property type="entry name" value="Glyco_tranf_GTA_type"/>
    <property type="match status" value="1"/>
</dbReference>
<comment type="subcellular location">
    <subcellularLocation>
        <location evidence="1">Cell membrane</location>
        <topology evidence="1">Peripheral membrane protein</topology>
    </subcellularLocation>
</comment>
<keyword evidence="3" id="KW-1003">Cell membrane</keyword>
<accession>A0A6J7FY02</accession>
<dbReference type="EMBL" id="CAFBMC010000035">
    <property type="protein sequence ID" value="CAB4898065.1"/>
    <property type="molecule type" value="Genomic_DNA"/>
</dbReference>
<gene>
    <name evidence="8" type="ORF">UFOPK3495_00804</name>
</gene>
<evidence type="ECO:0000313" key="8">
    <source>
        <dbReference type="EMBL" id="CAB4898065.1"/>
    </source>
</evidence>
<dbReference type="Gene3D" id="3.90.550.10">
    <property type="entry name" value="Spore Coat Polysaccharide Biosynthesis Protein SpsA, Chain A"/>
    <property type="match status" value="1"/>
</dbReference>
<dbReference type="GO" id="GO:0005886">
    <property type="term" value="C:plasma membrane"/>
    <property type="evidence" value="ECO:0007669"/>
    <property type="project" value="UniProtKB-SubCell"/>
</dbReference>
<evidence type="ECO:0000256" key="4">
    <source>
        <dbReference type="ARBA" id="ARBA00022679"/>
    </source>
</evidence>
<proteinExistence type="inferred from homology"/>
<dbReference type="InterPro" id="IPR043149">
    <property type="entry name" value="TagF_N"/>
</dbReference>
<dbReference type="Pfam" id="PF04464">
    <property type="entry name" value="Glyphos_transf"/>
    <property type="match status" value="1"/>
</dbReference>
<keyword evidence="6" id="KW-0472">Membrane</keyword>
<dbReference type="GO" id="GO:0019350">
    <property type="term" value="P:teichoic acid biosynthetic process"/>
    <property type="evidence" value="ECO:0007669"/>
    <property type="project" value="UniProtKB-KW"/>
</dbReference>
<evidence type="ECO:0000256" key="3">
    <source>
        <dbReference type="ARBA" id="ARBA00022475"/>
    </source>
</evidence>
<protein>
    <submittedName>
        <fullName evidence="8">Unannotated protein</fullName>
    </submittedName>
</protein>
<dbReference type="SUPFAM" id="SSF53448">
    <property type="entry name" value="Nucleotide-diphospho-sugar transferases"/>
    <property type="match status" value="1"/>
</dbReference>
<evidence type="ECO:0000256" key="2">
    <source>
        <dbReference type="ARBA" id="ARBA00010488"/>
    </source>
</evidence>
<feature type="domain" description="Glycosyltransferase 2-like" evidence="7">
    <location>
        <begin position="5"/>
        <end position="171"/>
    </location>
</feature>
<dbReference type="PANTHER" id="PTHR37316:SF3">
    <property type="entry name" value="TEICHOIC ACID GLYCEROL-PHOSPHATE TRANSFERASE"/>
    <property type="match status" value="1"/>
</dbReference>
<evidence type="ECO:0000256" key="1">
    <source>
        <dbReference type="ARBA" id="ARBA00004202"/>
    </source>
</evidence>
<dbReference type="Gene3D" id="3.40.50.12580">
    <property type="match status" value="1"/>
</dbReference>
<reference evidence="8" key="1">
    <citation type="submission" date="2020-05" db="EMBL/GenBank/DDBJ databases">
        <authorList>
            <person name="Chiriac C."/>
            <person name="Salcher M."/>
            <person name="Ghai R."/>
            <person name="Kavagutti S V."/>
        </authorList>
    </citation>
    <scope>NUCLEOTIDE SEQUENCE</scope>
</reference>
<dbReference type="Pfam" id="PF00535">
    <property type="entry name" value="Glycos_transf_2"/>
    <property type="match status" value="1"/>
</dbReference>
<dbReference type="InterPro" id="IPR007554">
    <property type="entry name" value="Glycerophosphate_synth"/>
</dbReference>
<comment type="similarity">
    <text evidence="2">Belongs to the CDP-glycerol glycerophosphotransferase family.</text>
</comment>
<sequence>MAFFSIIVPIYNVQAYLRAALESVLIQDFQDFEIVVVDDCSPDHSADIAKELAKSDDRIKPMHLEKNVGLGMARNIGIAAATGEYIIFLDGDDTLAPGSLKAISEKLQRNDLPDLLIFNYSRVWWDGREAVSWGAELLANLSVGTFTPQAHRRLFNLLPIACNKAYRREFLLNLGVQFPAGLYEDISFTYTVLLNARRAVSLNRVVLLYRQRRSGGNILGTPSPHHFDIFEQYDRVFAEATRVQVSDAMRKHLYDIMINHYVTIIRHRGRIATSERKRFFESASVSANKHYPEESSEQSKNLPSNMRGNLFRKNSYAAFMAYSWVDEKRTPTKRFIGKIYWPVRRAARKVRAVGRLWYGFFRMFPIKKNVVVFSEYWGSGYGCNPRAIYEALPQFAPNLTAVWVMEKDKVGRLPAGVKHVAPNSLRQWVVFARAKYFVNNVNFPGAFKKRDGQIVIQTMHGTPLKYCGLDVMNNEVASSAIDPKRKAPRKGDQVVTLDPSRSRQEFADLLRRSDNWDYALSSNAYSTEMWGHAYPCQYSWLEVGYPRNDVLVKASSQDIAQARSLIGVKENQKAVLYAPTYRDVEGDSSLRINFEELIEKLDDSYVFILRAHHTTTLGPKVAKLVESGRVIDGSAFPSIVDCYLAADILITDYSSVMFDYAVLDRPIVIFADDWEAYQEARGTYFDLLEQPPGALAINQSQLNEIFSRDLYNSPESRARLEAFREKFCEFDKGNAAQQVIERTMKG</sequence>
<organism evidence="8">
    <name type="scientific">freshwater metagenome</name>
    <dbReference type="NCBI Taxonomy" id="449393"/>
    <lineage>
        <taxon>unclassified sequences</taxon>
        <taxon>metagenomes</taxon>
        <taxon>ecological metagenomes</taxon>
    </lineage>
</organism>
<dbReference type="InterPro" id="IPR051612">
    <property type="entry name" value="Teichoic_Acid_Biosynth"/>
</dbReference>
<evidence type="ECO:0000256" key="5">
    <source>
        <dbReference type="ARBA" id="ARBA00022944"/>
    </source>
</evidence>
<keyword evidence="4" id="KW-0808">Transferase</keyword>
<dbReference type="GO" id="GO:0047355">
    <property type="term" value="F:CDP-glycerol glycerophosphotransferase activity"/>
    <property type="evidence" value="ECO:0007669"/>
    <property type="project" value="InterPro"/>
</dbReference>
<dbReference type="InterPro" id="IPR043148">
    <property type="entry name" value="TagF_C"/>
</dbReference>
<dbReference type="InterPro" id="IPR001173">
    <property type="entry name" value="Glyco_trans_2-like"/>
</dbReference>
<evidence type="ECO:0000256" key="6">
    <source>
        <dbReference type="ARBA" id="ARBA00023136"/>
    </source>
</evidence>
<keyword evidence="5" id="KW-0777">Teichoic acid biosynthesis</keyword>
<dbReference type="InterPro" id="IPR029044">
    <property type="entry name" value="Nucleotide-diphossugar_trans"/>
</dbReference>
<dbReference type="PANTHER" id="PTHR37316">
    <property type="entry name" value="TEICHOIC ACID GLYCEROL-PHOSPHATE PRIMASE"/>
    <property type="match status" value="1"/>
</dbReference>
<dbReference type="SUPFAM" id="SSF53756">
    <property type="entry name" value="UDP-Glycosyltransferase/glycogen phosphorylase"/>
    <property type="match status" value="1"/>
</dbReference>
<dbReference type="AlphaFoldDB" id="A0A6J7FY02"/>